<dbReference type="InterPro" id="IPR011009">
    <property type="entry name" value="Kinase-like_dom_sf"/>
</dbReference>
<dbReference type="SUPFAM" id="SSF56112">
    <property type="entry name" value="Protein kinase-like (PK-like)"/>
    <property type="match status" value="1"/>
</dbReference>
<sequence>MPLKVWLNKPENLPSPTRSVKLIETHISLVFVADEHVYKLKKPVEFEFLDFSTIDARRQACEDELRLNRRLAPQVYLEVLPVYRKADGTPTWEATGEPIDWVVHMRRLPEQRMMEDVIRAGEITDGDCQAVVRMLAAFYRSLPGIDLTPEDYRQRIEAHVRGNFDDMIAGAQHLPALAVKRITASLLRMLKLESEGFDARVKAGRVIEGHGDLRPEHVCLIDPPVVFDCIEFSQDFRTIDVADELSFLAMECDLLKAGELGQRLIEQTQAALADDVPPRLSRFYKAYRACVRSKVAALRSVQLEGEAEQAAHDEAEAYLKLAEGYTEDLSKPLVIVVAGRMGTGKSTLAKVLAEEFTAEVVQTDAVRRELLGASDEPAEYGEGNYTPENKRRVYRELGRRIGEHVAQGLTAIADGTFLSRSSRAGIFEAANTAGARIAVVRCDCPDEVALKRIAERETRGTDLSEARPELLKEQSFEPPGADEPGLWVEVDTTRPLDEQVATVLSGLQGQIARE</sequence>
<dbReference type="Proteomes" id="UP001152797">
    <property type="component" value="Unassembled WGS sequence"/>
</dbReference>
<feature type="compositionally biased region" description="Basic and acidic residues" evidence="1">
    <location>
        <begin position="458"/>
        <end position="475"/>
    </location>
</feature>
<name>A0A9P1FCS9_9DINO</name>
<dbReference type="EMBL" id="CAMXCT010000001">
    <property type="protein sequence ID" value="CAI3972019.1"/>
    <property type="molecule type" value="Genomic_DNA"/>
</dbReference>
<protein>
    <submittedName>
        <fullName evidence="3">Uncharacterized protein Mb2027c</fullName>
    </submittedName>
</protein>
<reference evidence="2" key="1">
    <citation type="submission" date="2022-10" db="EMBL/GenBank/DDBJ databases">
        <authorList>
            <person name="Chen Y."/>
            <person name="Dougan E. K."/>
            <person name="Chan C."/>
            <person name="Rhodes N."/>
            <person name="Thang M."/>
        </authorList>
    </citation>
    <scope>NUCLEOTIDE SEQUENCE</scope>
</reference>
<accession>A0A9P1FCS9</accession>
<dbReference type="SUPFAM" id="SSF52540">
    <property type="entry name" value="P-loop containing nucleoside triphosphate hydrolases"/>
    <property type="match status" value="1"/>
</dbReference>
<dbReference type="PANTHER" id="PTHR43883:SF1">
    <property type="entry name" value="GLUCONOKINASE"/>
    <property type="match status" value="1"/>
</dbReference>
<dbReference type="EMBL" id="CAMXCT020000001">
    <property type="protein sequence ID" value="CAL1125394.1"/>
    <property type="molecule type" value="Genomic_DNA"/>
</dbReference>
<dbReference type="AlphaFoldDB" id="A0A9P1FCS9"/>
<dbReference type="OrthoDB" id="58922at2759"/>
<keyword evidence="4" id="KW-1185">Reference proteome</keyword>
<dbReference type="InterPro" id="IPR052732">
    <property type="entry name" value="Cell-binding_unc_protein"/>
</dbReference>
<dbReference type="PANTHER" id="PTHR43883">
    <property type="entry name" value="SLR0207 PROTEIN"/>
    <property type="match status" value="1"/>
</dbReference>
<reference evidence="3 4" key="2">
    <citation type="submission" date="2024-05" db="EMBL/GenBank/DDBJ databases">
        <authorList>
            <person name="Chen Y."/>
            <person name="Shah S."/>
            <person name="Dougan E. K."/>
            <person name="Thang M."/>
            <person name="Chan C."/>
        </authorList>
    </citation>
    <scope>NUCLEOTIDE SEQUENCE [LARGE SCALE GENOMIC DNA]</scope>
</reference>
<dbReference type="Pfam" id="PF13671">
    <property type="entry name" value="AAA_33"/>
    <property type="match status" value="1"/>
</dbReference>
<evidence type="ECO:0000313" key="2">
    <source>
        <dbReference type="EMBL" id="CAI3972019.1"/>
    </source>
</evidence>
<gene>
    <name evidence="2" type="ORF">C1SCF055_LOCUS609</name>
</gene>
<comment type="caution">
    <text evidence="2">The sequence shown here is derived from an EMBL/GenBank/DDBJ whole genome shotgun (WGS) entry which is preliminary data.</text>
</comment>
<evidence type="ECO:0000313" key="3">
    <source>
        <dbReference type="EMBL" id="CAL4759331.1"/>
    </source>
</evidence>
<organism evidence="2">
    <name type="scientific">Cladocopium goreaui</name>
    <dbReference type="NCBI Taxonomy" id="2562237"/>
    <lineage>
        <taxon>Eukaryota</taxon>
        <taxon>Sar</taxon>
        <taxon>Alveolata</taxon>
        <taxon>Dinophyceae</taxon>
        <taxon>Suessiales</taxon>
        <taxon>Symbiodiniaceae</taxon>
        <taxon>Cladocopium</taxon>
    </lineage>
</organism>
<dbReference type="InterPro" id="IPR027417">
    <property type="entry name" value="P-loop_NTPase"/>
</dbReference>
<proteinExistence type="predicted"/>
<evidence type="ECO:0000256" key="1">
    <source>
        <dbReference type="SAM" id="MobiDB-lite"/>
    </source>
</evidence>
<feature type="region of interest" description="Disordered" evidence="1">
    <location>
        <begin position="458"/>
        <end position="485"/>
    </location>
</feature>
<dbReference type="EMBL" id="CAMXCT030000001">
    <property type="protein sequence ID" value="CAL4759331.1"/>
    <property type="molecule type" value="Genomic_DNA"/>
</dbReference>
<evidence type="ECO:0000313" key="4">
    <source>
        <dbReference type="Proteomes" id="UP001152797"/>
    </source>
</evidence>
<dbReference type="Gene3D" id="3.40.50.300">
    <property type="entry name" value="P-loop containing nucleotide triphosphate hydrolases"/>
    <property type="match status" value="1"/>
</dbReference>